<evidence type="ECO:0000259" key="2">
    <source>
        <dbReference type="SMART" id="SM00382"/>
    </source>
</evidence>
<gene>
    <name evidence="3" type="ORF">MUN86_21935</name>
</gene>
<dbReference type="Gene3D" id="1.20.58.60">
    <property type="match status" value="1"/>
</dbReference>
<dbReference type="InterPro" id="IPR003593">
    <property type="entry name" value="AAA+_ATPase"/>
</dbReference>
<evidence type="ECO:0000313" key="4">
    <source>
        <dbReference type="Proteomes" id="UP000830401"/>
    </source>
</evidence>
<dbReference type="Pfam" id="PF25472">
    <property type="entry name" value="DUF7902"/>
    <property type="match status" value="1"/>
</dbReference>
<dbReference type="InterPro" id="IPR057224">
    <property type="entry name" value="DUF7902"/>
</dbReference>
<feature type="domain" description="AAA+ ATPase" evidence="2">
    <location>
        <begin position="1284"/>
        <end position="1433"/>
    </location>
</feature>
<dbReference type="Proteomes" id="UP000830401">
    <property type="component" value="Chromosome"/>
</dbReference>
<reference evidence="3" key="1">
    <citation type="submission" date="2022-04" db="EMBL/GenBank/DDBJ databases">
        <title>Hymenobacter sp. isolated from the air.</title>
        <authorList>
            <person name="Won M."/>
            <person name="Lee C.-M."/>
            <person name="Woen H.-Y."/>
            <person name="Kwon S.-W."/>
        </authorList>
    </citation>
    <scope>NUCLEOTIDE SEQUENCE</scope>
    <source>
        <strain evidence="3">5420S-77</strain>
    </source>
</reference>
<evidence type="ECO:0000313" key="3">
    <source>
        <dbReference type="EMBL" id="UOQ66124.1"/>
    </source>
</evidence>
<dbReference type="Pfam" id="PF00004">
    <property type="entry name" value="AAA"/>
    <property type="match status" value="1"/>
</dbReference>
<dbReference type="InterPro" id="IPR027417">
    <property type="entry name" value="P-loop_NTPase"/>
</dbReference>
<dbReference type="RefSeq" id="WP_245120102.1">
    <property type="nucleotide sequence ID" value="NZ_CP095061.1"/>
</dbReference>
<dbReference type="InterPro" id="IPR003959">
    <property type="entry name" value="ATPase_AAA_core"/>
</dbReference>
<proteinExistence type="predicted"/>
<sequence>MEQTTQLETGTYEILRNRLQKSSADLRLRLDTLNTERKQVFGAVDTRLLGTGRITTDNNCVPWDMVPVGRRFLFGYNVVLGLKAEPDLTDVFGVYEYAEHDFRPQGLELLQHPQFLEEFRNLYRYYKNTQFVKFAQIGTHLFMVFRIGKSATDVKTFKWLLQGDTLTYLDNRSDHEYTFPPQHEFQWKRVTRDMQRGGKHPHVSIEDRVFVETIGGDLTIKVEDNTATGQGILSEPVDNKDQTLDDSEIYYAVIGNLILLKIRPYQEQPYRYFIFNHRLQQAQRLAALADACVLLPDGQGLIFPHGFYLQTGDNKLFDNGLRDMLFEKRLASPNGEDFLYVFYNRESGAYLLLSYNRIAQRVDNPIVCHGYALFENGELCYFRADDEPKKHHAVQIWQTPYTGPDFQLPVTSDSYLYKLGNKEIVRAMSEVQEVLTLTSKDDSYAGLYLDLIRQTTALTDSYHWLRESAAQALAEPLAEIRQTASAAVAEFEKVQSIRKNTAQQTQAVFQKADELAGRIRRAAPDTVTEFVQLLGELRAVRGEVISLKELRYVEVPAVEAHATTLESLSKEVATHTVEFLLKPDALAPYATRVQAIEEGVAQVQKTVEADQREQETAAIAQELELLIEVVGNLPILDPTQTTAIIDNISAVYARFNQIRAALKRRRQALAGTEAQAEFTAQLKLLDQALTNYLDLADAPAKCDEYLTKLMVQLEELEGKFPDFDQFLSQLATKREQVYEAFESKKVALVAARNQRATALLQSAERLLKAVQTRLGRLESVADINGYFAADLMVEKVRGTMEELRKLGDAVKADDVQSRLKTLREDAVRQLRDRADLYADGGQTLKFGSHAFTVNTQPLDLTVVLRDGDLHYHLTGTNFFQKITDPALLSARPVWEQTVVSENEDVYRAEFLAWRVLQAAQHPTPADPEAGHPAVLSVAELSHLSQPELLVYVQQFMASRYAEGYLKGVHDHDAALLLTALVRLTRTADLLRYPAETRAAASLFWLRFCHPDQRAHWERQLQGIGVLLQVFPDSQEFDTLKTELQTAVEGFVQQTSLFTPEQVAEAGDYLFHELTHTGSFIIAAEAAELYQQFQKSLQERQATELFQQSVAGLRDQPAAQLLLVRQWLQAYLRQAPAAGSLADFCHETAVLLLTDTYDPARVVHTPLRETLTGFQGAHSRISTPEVATAPDGKAPAPTYHLDFPNFRRRLLHYERTTVPQFEAFQETKKHLLAQATQELRLEDFRPRVLTSFVRNQLIDKVYLPLIGANLAKQIGAAGEGKRTDLMGLLLLISPPGYGKTTLMEYVANRLGLIFMKINGPAIGYAVTSVDPAQAPNAGARQELEKLNLAFEMGDNVMIYVDDIQHCHPEFLQKFISLCDAQRKIEGVYQGRTRTYDFRGRKVAVVMAGNPYTESGDVFQLPDMLANRADIYNLGDILTAGSEDAFRLSYLENALTSNTALARLATQSPQDVPALIRLAETGQSEGVSFEGNHTPEELNEYVAVLQKLLRLRDVVARVNAAYIASAAQADAYRTEPPFKLQGSYRNMNKLAEKVRPVMNDQEITDLLAAHYESEAQTLTSATEANLLKLRELLGWLSAEEAARWQEIKATFRDNLRNSGAGQILQMLSKLEDIAGGLSGIREVLKRE</sequence>
<dbReference type="SUPFAM" id="SSF52540">
    <property type="entry name" value="P-loop containing nucleoside triphosphate hydrolases"/>
    <property type="match status" value="1"/>
</dbReference>
<accession>A0ABY4G684</accession>
<protein>
    <submittedName>
        <fullName evidence="3">DNA repair ATPase</fullName>
    </submittedName>
</protein>
<dbReference type="InterPro" id="IPR020958">
    <property type="entry name" value="DUF3686"/>
</dbReference>
<dbReference type="Pfam" id="PF12458">
    <property type="entry name" value="DUF3686"/>
    <property type="match status" value="1"/>
</dbReference>
<evidence type="ECO:0000256" key="1">
    <source>
        <dbReference type="SAM" id="Coils"/>
    </source>
</evidence>
<organism evidence="3 4">
    <name type="scientific">Hymenobacter volaticus</name>
    <dbReference type="NCBI Taxonomy" id="2932254"/>
    <lineage>
        <taxon>Bacteria</taxon>
        <taxon>Pseudomonadati</taxon>
        <taxon>Bacteroidota</taxon>
        <taxon>Cytophagia</taxon>
        <taxon>Cytophagales</taxon>
        <taxon>Hymenobacteraceae</taxon>
        <taxon>Hymenobacter</taxon>
    </lineage>
</organism>
<dbReference type="SMART" id="SM00382">
    <property type="entry name" value="AAA"/>
    <property type="match status" value="1"/>
</dbReference>
<feature type="coiled-coil region" evidence="1">
    <location>
        <begin position="753"/>
        <end position="780"/>
    </location>
</feature>
<keyword evidence="1" id="KW-0175">Coiled coil</keyword>
<keyword evidence="4" id="KW-1185">Reference proteome</keyword>
<name>A0ABY4G684_9BACT</name>
<dbReference type="Gene3D" id="3.40.50.300">
    <property type="entry name" value="P-loop containing nucleotide triphosphate hydrolases"/>
    <property type="match status" value="1"/>
</dbReference>
<dbReference type="EMBL" id="CP095061">
    <property type="protein sequence ID" value="UOQ66124.1"/>
    <property type="molecule type" value="Genomic_DNA"/>
</dbReference>